<organism evidence="1 2">
    <name type="scientific">Bacteroides fluxus YIT 12057</name>
    <dbReference type="NCBI Taxonomy" id="763034"/>
    <lineage>
        <taxon>Bacteria</taxon>
        <taxon>Pseudomonadati</taxon>
        <taxon>Bacteroidota</taxon>
        <taxon>Bacteroidia</taxon>
        <taxon>Bacteroidales</taxon>
        <taxon>Bacteroidaceae</taxon>
        <taxon>Bacteroides</taxon>
    </lineage>
</organism>
<keyword evidence="2" id="KW-1185">Reference proteome</keyword>
<dbReference type="STRING" id="763034.HMPREF9446_02525"/>
<dbReference type="AlphaFoldDB" id="F3PUV1"/>
<name>F3PUV1_9BACE</name>
<proteinExistence type="predicted"/>
<dbReference type="HOGENOM" id="CLU_2767203_0_0_10"/>
<sequence length="69" mass="8109">MWVMQILFVLLKKVGRKANKVGRKRLKVGRKILEKRLDVDSKINNMAQRDVHTISVLCKHNLKSCFYLV</sequence>
<reference evidence="1 2" key="1">
    <citation type="submission" date="2011-02" db="EMBL/GenBank/DDBJ databases">
        <authorList>
            <person name="Weinstock G."/>
            <person name="Sodergren E."/>
            <person name="Clifton S."/>
            <person name="Fulton L."/>
            <person name="Fulton B."/>
            <person name="Courtney L."/>
            <person name="Fronick C."/>
            <person name="Harrison M."/>
            <person name="Strong C."/>
            <person name="Farmer C."/>
            <person name="Delahaunty K."/>
            <person name="Markovic C."/>
            <person name="Hall O."/>
            <person name="Minx P."/>
            <person name="Tomlinson C."/>
            <person name="Mitreva M."/>
            <person name="Hou S."/>
            <person name="Chen J."/>
            <person name="Wollam A."/>
            <person name="Pepin K.H."/>
            <person name="Johnson M."/>
            <person name="Bhonagiri V."/>
            <person name="Zhang X."/>
            <person name="Suruliraj S."/>
            <person name="Warren W."/>
            <person name="Chinwalla A."/>
            <person name="Mardis E.R."/>
            <person name="Wilson R.K."/>
        </authorList>
    </citation>
    <scope>NUCLEOTIDE SEQUENCE [LARGE SCALE GENOMIC DNA]</scope>
    <source>
        <strain evidence="1 2">YIT 12057</strain>
    </source>
</reference>
<gene>
    <name evidence="1" type="ORF">HMPREF9446_02525</name>
</gene>
<accession>F3PUV1</accession>
<evidence type="ECO:0000313" key="2">
    <source>
        <dbReference type="Proteomes" id="UP000003416"/>
    </source>
</evidence>
<protein>
    <submittedName>
        <fullName evidence="1">Conserved domain protein</fullName>
    </submittedName>
</protein>
<comment type="caution">
    <text evidence="1">The sequence shown here is derived from an EMBL/GenBank/DDBJ whole genome shotgun (WGS) entry which is preliminary data.</text>
</comment>
<evidence type="ECO:0000313" key="1">
    <source>
        <dbReference type="EMBL" id="EGF55831.1"/>
    </source>
</evidence>
<dbReference type="Proteomes" id="UP000003416">
    <property type="component" value="Unassembled WGS sequence"/>
</dbReference>
<dbReference type="EMBL" id="AFBN01000049">
    <property type="protein sequence ID" value="EGF55831.1"/>
    <property type="molecule type" value="Genomic_DNA"/>
</dbReference>